<evidence type="ECO:0000313" key="2">
    <source>
        <dbReference type="Proteomes" id="UP001172457"/>
    </source>
</evidence>
<protein>
    <submittedName>
        <fullName evidence="1">Uncharacterized protein</fullName>
    </submittedName>
</protein>
<dbReference type="EMBL" id="JARYMX010000001">
    <property type="protein sequence ID" value="KAJ9564829.1"/>
    <property type="molecule type" value="Genomic_DNA"/>
</dbReference>
<gene>
    <name evidence="1" type="ORF">OSB04_000795</name>
</gene>
<reference evidence="1" key="1">
    <citation type="submission" date="2023-03" db="EMBL/GenBank/DDBJ databases">
        <title>Chromosome-scale reference genome and RAD-based genetic map of yellow starthistle (Centaurea solstitialis) reveal putative structural variation and QTLs associated with invader traits.</title>
        <authorList>
            <person name="Reatini B."/>
            <person name="Cang F.A."/>
            <person name="Jiang Q."/>
            <person name="Mckibben M.T.W."/>
            <person name="Barker M.S."/>
            <person name="Rieseberg L.H."/>
            <person name="Dlugosch K.M."/>
        </authorList>
    </citation>
    <scope>NUCLEOTIDE SEQUENCE</scope>
    <source>
        <strain evidence="1">CAN-66</strain>
        <tissue evidence="1">Leaf</tissue>
    </source>
</reference>
<dbReference type="Proteomes" id="UP001172457">
    <property type="component" value="Chromosome 1"/>
</dbReference>
<organism evidence="1 2">
    <name type="scientific">Centaurea solstitialis</name>
    <name type="common">yellow star-thistle</name>
    <dbReference type="NCBI Taxonomy" id="347529"/>
    <lineage>
        <taxon>Eukaryota</taxon>
        <taxon>Viridiplantae</taxon>
        <taxon>Streptophyta</taxon>
        <taxon>Embryophyta</taxon>
        <taxon>Tracheophyta</taxon>
        <taxon>Spermatophyta</taxon>
        <taxon>Magnoliopsida</taxon>
        <taxon>eudicotyledons</taxon>
        <taxon>Gunneridae</taxon>
        <taxon>Pentapetalae</taxon>
        <taxon>asterids</taxon>
        <taxon>campanulids</taxon>
        <taxon>Asterales</taxon>
        <taxon>Asteraceae</taxon>
        <taxon>Carduoideae</taxon>
        <taxon>Cardueae</taxon>
        <taxon>Centaureinae</taxon>
        <taxon>Centaurea</taxon>
    </lineage>
</organism>
<name>A0AA38WU22_9ASTR</name>
<proteinExistence type="predicted"/>
<accession>A0AA38WU22</accession>
<sequence>MLMSNQHKGRIEVVKEVFQLAEHRQYARHMYTNFRKMFTGIQFKSLFWVALKASTPEEFRHVKCNARNRRNPNTWSRTFFKIDTSCDAIENGVSEYFKSVIASTRRKPILAMLKEIRLTTITKIFEKLAMK</sequence>
<dbReference type="PANTHER" id="PTHR31973">
    <property type="entry name" value="POLYPROTEIN, PUTATIVE-RELATED"/>
    <property type="match status" value="1"/>
</dbReference>
<evidence type="ECO:0000313" key="1">
    <source>
        <dbReference type="EMBL" id="KAJ9564829.1"/>
    </source>
</evidence>
<dbReference type="PANTHER" id="PTHR31973:SF189">
    <property type="entry name" value="TRANSPOSASE, MUDR, PLANT, MULE TRANSPOSASE DOMAIN PROTEIN-RELATED"/>
    <property type="match status" value="1"/>
</dbReference>
<comment type="caution">
    <text evidence="1">The sequence shown here is derived from an EMBL/GenBank/DDBJ whole genome shotgun (WGS) entry which is preliminary data.</text>
</comment>
<keyword evidence="2" id="KW-1185">Reference proteome</keyword>
<dbReference type="AlphaFoldDB" id="A0AA38WU22"/>